<organism evidence="9 10">
    <name type="scientific">Oceanococcus atlanticus</name>
    <dbReference type="NCBI Taxonomy" id="1317117"/>
    <lineage>
        <taxon>Bacteria</taxon>
        <taxon>Pseudomonadati</taxon>
        <taxon>Pseudomonadota</taxon>
        <taxon>Gammaproteobacteria</taxon>
        <taxon>Chromatiales</taxon>
        <taxon>Oceanococcaceae</taxon>
        <taxon>Oceanococcus</taxon>
    </lineage>
</organism>
<dbReference type="GO" id="GO:0050518">
    <property type="term" value="F:2-C-methyl-D-erythritol 4-phosphate cytidylyltransferase activity"/>
    <property type="evidence" value="ECO:0007669"/>
    <property type="project" value="UniProtKB-EC"/>
</dbReference>
<dbReference type="InterPro" id="IPR001228">
    <property type="entry name" value="IspD"/>
</dbReference>
<evidence type="ECO:0000313" key="9">
    <source>
        <dbReference type="EMBL" id="ORE87017.1"/>
    </source>
</evidence>
<sequence>MLNGQRVLDHCLARLLAQPRISAVMLALSADDTHWADCAHAEDARVHTCVGGAERADSVLAALNALMALPQPPATDSGVLVHDAARALLPADALARLLSTPPGADGALLAVPAQDTLKRSQDARTVAQTIDRGCIWMAQTPQYFEFARLHQALERALQQGLAITDEASCMELAGYAPRLVPGDALNFKITTPSDLRLAEALLEQA</sequence>
<reference evidence="9 10" key="1">
    <citation type="submission" date="2013-04" db="EMBL/GenBank/DDBJ databases">
        <title>Oceanococcus atlanticus 22II-S10r2 Genome Sequencing.</title>
        <authorList>
            <person name="Lai Q."/>
            <person name="Li G."/>
            <person name="Shao Z."/>
        </authorList>
    </citation>
    <scope>NUCLEOTIDE SEQUENCE [LARGE SCALE GENOMIC DNA]</scope>
    <source>
        <strain evidence="9 10">22II-S10r2</strain>
    </source>
</reference>
<evidence type="ECO:0000256" key="3">
    <source>
        <dbReference type="ARBA" id="ARBA00009789"/>
    </source>
</evidence>
<accession>A0A1Y1SDE2</accession>
<gene>
    <name evidence="9" type="ORF">ATO7_08257</name>
</gene>
<dbReference type="Proteomes" id="UP000192342">
    <property type="component" value="Unassembled WGS sequence"/>
</dbReference>
<dbReference type="InterPro" id="IPR050088">
    <property type="entry name" value="IspD/TarI_cytidylyltransf_bact"/>
</dbReference>
<evidence type="ECO:0000313" key="10">
    <source>
        <dbReference type="Proteomes" id="UP000192342"/>
    </source>
</evidence>
<evidence type="ECO:0000256" key="2">
    <source>
        <dbReference type="ARBA" id="ARBA00004787"/>
    </source>
</evidence>
<evidence type="ECO:0000256" key="4">
    <source>
        <dbReference type="ARBA" id="ARBA00012526"/>
    </source>
</evidence>
<keyword evidence="6 9" id="KW-0808">Transferase</keyword>
<dbReference type="STRING" id="1317117.ATO7_08257"/>
<evidence type="ECO:0000256" key="5">
    <source>
        <dbReference type="ARBA" id="ARBA00019056"/>
    </source>
</evidence>
<dbReference type="InterPro" id="IPR034683">
    <property type="entry name" value="IspD/TarI"/>
</dbReference>
<dbReference type="Pfam" id="PF01128">
    <property type="entry name" value="IspD"/>
    <property type="match status" value="1"/>
</dbReference>
<keyword evidence="7 9" id="KW-0548">Nucleotidyltransferase</keyword>
<evidence type="ECO:0000256" key="6">
    <source>
        <dbReference type="ARBA" id="ARBA00022679"/>
    </source>
</evidence>
<dbReference type="EMBL" id="AQQV01000002">
    <property type="protein sequence ID" value="ORE87017.1"/>
    <property type="molecule type" value="Genomic_DNA"/>
</dbReference>
<evidence type="ECO:0000256" key="1">
    <source>
        <dbReference type="ARBA" id="ARBA00001282"/>
    </source>
</evidence>
<keyword evidence="10" id="KW-1185">Reference proteome</keyword>
<comment type="caution">
    <text evidence="9">The sequence shown here is derived from an EMBL/GenBank/DDBJ whole genome shotgun (WGS) entry which is preliminary data.</text>
</comment>
<dbReference type="PANTHER" id="PTHR32125:SF4">
    <property type="entry name" value="2-C-METHYL-D-ERYTHRITOL 4-PHOSPHATE CYTIDYLYLTRANSFERASE, CHLOROPLASTIC"/>
    <property type="match status" value="1"/>
</dbReference>
<dbReference type="AlphaFoldDB" id="A0A1Y1SDE2"/>
<dbReference type="PANTHER" id="PTHR32125">
    <property type="entry name" value="2-C-METHYL-D-ERYTHRITOL 4-PHOSPHATE CYTIDYLYLTRANSFERASE, CHLOROPLASTIC"/>
    <property type="match status" value="1"/>
</dbReference>
<proteinExistence type="inferred from homology"/>
<dbReference type="FunFam" id="3.90.550.10:FF:000003">
    <property type="entry name" value="2-C-methyl-D-erythritol 4-phosphate cytidylyltransferase"/>
    <property type="match status" value="1"/>
</dbReference>
<dbReference type="Gene3D" id="3.90.550.10">
    <property type="entry name" value="Spore Coat Polysaccharide Biosynthesis Protein SpsA, Chain A"/>
    <property type="match status" value="1"/>
</dbReference>
<comment type="pathway">
    <text evidence="2">Isoprenoid biosynthesis; isopentenyl diphosphate biosynthesis via DXP pathway; isopentenyl diphosphate from 1-deoxy-D-xylulose 5-phosphate: step 2/6.</text>
</comment>
<dbReference type="NCBIfam" id="TIGR00453">
    <property type="entry name" value="ispD"/>
    <property type="match status" value="1"/>
</dbReference>
<dbReference type="PROSITE" id="PS01295">
    <property type="entry name" value="ISPD"/>
    <property type="match status" value="1"/>
</dbReference>
<dbReference type="SUPFAM" id="SSF53448">
    <property type="entry name" value="Nucleotide-diphospho-sugar transferases"/>
    <property type="match status" value="1"/>
</dbReference>
<name>A0A1Y1SDE2_9GAMM</name>
<dbReference type="UniPathway" id="UPA00056">
    <property type="reaction ID" value="UER00093"/>
</dbReference>
<dbReference type="InterPro" id="IPR029044">
    <property type="entry name" value="Nucleotide-diphossugar_trans"/>
</dbReference>
<comment type="similarity">
    <text evidence="3">Belongs to the IspD/TarI cytidylyltransferase family. IspD subfamily.</text>
</comment>
<evidence type="ECO:0000256" key="8">
    <source>
        <dbReference type="ARBA" id="ARBA00023229"/>
    </source>
</evidence>
<evidence type="ECO:0000256" key="7">
    <source>
        <dbReference type="ARBA" id="ARBA00022695"/>
    </source>
</evidence>
<dbReference type="CDD" id="cd02516">
    <property type="entry name" value="CDP-ME_synthetase"/>
    <property type="match status" value="1"/>
</dbReference>
<dbReference type="InterPro" id="IPR018294">
    <property type="entry name" value="ISPD_synthase_CS"/>
</dbReference>
<dbReference type="EC" id="2.7.7.60" evidence="4"/>
<dbReference type="GO" id="GO:0019288">
    <property type="term" value="P:isopentenyl diphosphate biosynthetic process, methylerythritol 4-phosphate pathway"/>
    <property type="evidence" value="ECO:0007669"/>
    <property type="project" value="UniProtKB-UniPathway"/>
</dbReference>
<comment type="catalytic activity">
    <reaction evidence="1">
        <text>2-C-methyl-D-erythritol 4-phosphate + CTP + H(+) = 4-CDP-2-C-methyl-D-erythritol + diphosphate</text>
        <dbReference type="Rhea" id="RHEA:13429"/>
        <dbReference type="ChEBI" id="CHEBI:15378"/>
        <dbReference type="ChEBI" id="CHEBI:33019"/>
        <dbReference type="ChEBI" id="CHEBI:37563"/>
        <dbReference type="ChEBI" id="CHEBI:57823"/>
        <dbReference type="ChEBI" id="CHEBI:58262"/>
        <dbReference type="EC" id="2.7.7.60"/>
    </reaction>
</comment>
<protein>
    <recommendedName>
        <fullName evidence="5">2-C-methyl-D-erythritol 4-phosphate cytidylyltransferase</fullName>
        <ecNumber evidence="4">2.7.7.60</ecNumber>
    </recommendedName>
</protein>
<keyword evidence="8" id="KW-0414">Isoprene biosynthesis</keyword>